<dbReference type="OrthoDB" id="9803736at2"/>
<reference evidence="2 3" key="2">
    <citation type="journal article" date="2012" name="Int. J. Syst. Evol. Microbiol.">
        <title>Magnetococcus marinus gen. nov., sp. nov., a marine, magnetotactic bacterium that represents a novel lineage (Magnetococcaceae fam. nov.; Magnetococcales ord. nov.) at the base of the Alphaproteobacteria.</title>
        <authorList>
            <person name="Bazylinski D.A."/>
            <person name="Williams T.J."/>
            <person name="Lefevre C.T."/>
            <person name="Berg R.J."/>
            <person name="Zhang C.L."/>
            <person name="Bowser S.S."/>
            <person name="Dean A.J."/>
            <person name="Beveridge T.J."/>
        </authorList>
    </citation>
    <scope>NUCLEOTIDE SEQUENCE [LARGE SCALE GENOMIC DNA]</scope>
    <source>
        <strain evidence="3">ATCC BAA-1437 / JCM 17883 / MC-1</strain>
    </source>
</reference>
<dbReference type="REBASE" id="14134">
    <property type="entry name" value="MspMCMrrP"/>
</dbReference>
<dbReference type="InterPro" id="IPR025745">
    <property type="entry name" value="Mrr-like_N_dom"/>
</dbReference>
<evidence type="ECO:0000313" key="3">
    <source>
        <dbReference type="Proteomes" id="UP000002586"/>
    </source>
</evidence>
<keyword evidence="3" id="KW-1185">Reference proteome</keyword>
<reference evidence="3" key="1">
    <citation type="journal article" date="2009" name="Appl. Environ. Microbiol.">
        <title>Complete genome sequence of the chemolithoautotrophic marine magnetotactic coccus strain MC-1.</title>
        <authorList>
            <person name="Schubbe S."/>
            <person name="Williams T.J."/>
            <person name="Xie G."/>
            <person name="Kiss H.E."/>
            <person name="Brettin T.S."/>
            <person name="Martinez D."/>
            <person name="Ross C.A."/>
            <person name="Schuler D."/>
            <person name="Cox B.L."/>
            <person name="Nealson K.H."/>
            <person name="Bazylinski D.A."/>
        </authorList>
    </citation>
    <scope>NUCLEOTIDE SEQUENCE [LARGE SCALE GENOMIC DNA]</scope>
    <source>
        <strain evidence="3">ATCC BAA-1437 / JCM 17883 / MC-1</strain>
    </source>
</reference>
<evidence type="ECO:0000313" key="2">
    <source>
        <dbReference type="EMBL" id="ABK42741.1"/>
    </source>
</evidence>
<name>A0L448_MAGMM</name>
<dbReference type="AlphaFoldDB" id="A0L448"/>
<dbReference type="EMBL" id="CP000471">
    <property type="protein sequence ID" value="ABK42741.1"/>
    <property type="molecule type" value="Genomic_DNA"/>
</dbReference>
<sequence>MRHVLELAAEGEVRIGDAVERIANRFGLTDEEKRTLLPSGKQAVISKRVQWASLISYKRGWFQRHAGRIL</sequence>
<feature type="domain" description="Restriction system protein Mrr-like N-terminal" evidence="1">
    <location>
        <begin position="1"/>
        <end position="64"/>
    </location>
</feature>
<dbReference type="Proteomes" id="UP000002586">
    <property type="component" value="Chromosome"/>
</dbReference>
<evidence type="ECO:0000259" key="1">
    <source>
        <dbReference type="Pfam" id="PF14338"/>
    </source>
</evidence>
<dbReference type="KEGG" id="mgm:Mmc1_0214"/>
<gene>
    <name evidence="2" type="ordered locus">Mmc1_0214</name>
</gene>
<dbReference type="Pfam" id="PF14338">
    <property type="entry name" value="Mrr_N"/>
    <property type="match status" value="1"/>
</dbReference>
<dbReference type="STRING" id="156889.Mmc1_0214"/>
<protein>
    <submittedName>
        <fullName evidence="2">Mrr restriction system protein</fullName>
    </submittedName>
</protein>
<dbReference type="HOGENOM" id="CLU_2753073_0_0_5"/>
<dbReference type="RefSeq" id="WP_011711914.1">
    <property type="nucleotide sequence ID" value="NC_008576.1"/>
</dbReference>
<accession>A0L448</accession>
<dbReference type="eggNOG" id="COG1715">
    <property type="taxonomic scope" value="Bacteria"/>
</dbReference>
<organism evidence="2 3">
    <name type="scientific">Magnetococcus marinus (strain ATCC BAA-1437 / JCM 17883 / MC-1)</name>
    <dbReference type="NCBI Taxonomy" id="156889"/>
    <lineage>
        <taxon>Bacteria</taxon>
        <taxon>Pseudomonadati</taxon>
        <taxon>Pseudomonadota</taxon>
        <taxon>Magnetococcia</taxon>
        <taxon>Magnetococcales</taxon>
        <taxon>Magnetococcaceae</taxon>
        <taxon>Magnetococcus</taxon>
    </lineage>
</organism>
<proteinExistence type="predicted"/>